<comment type="caution">
    <text evidence="1">The sequence shown here is derived from an EMBL/GenBank/DDBJ whole genome shotgun (WGS) entry which is preliminary data.</text>
</comment>
<reference evidence="1 2" key="1">
    <citation type="journal article" date="2013" name="Curr. Biol.">
        <title>The Genome of the Foraminiferan Reticulomyxa filosa.</title>
        <authorList>
            <person name="Glockner G."/>
            <person name="Hulsmann N."/>
            <person name="Schleicher M."/>
            <person name="Noegel A.A."/>
            <person name="Eichinger L."/>
            <person name="Gallinger C."/>
            <person name="Pawlowski J."/>
            <person name="Sierra R."/>
            <person name="Euteneuer U."/>
            <person name="Pillet L."/>
            <person name="Moustafa A."/>
            <person name="Platzer M."/>
            <person name="Groth M."/>
            <person name="Szafranski K."/>
            <person name="Schliwa M."/>
        </authorList>
    </citation>
    <scope>NUCLEOTIDE SEQUENCE [LARGE SCALE GENOMIC DNA]</scope>
</reference>
<evidence type="ECO:0000313" key="2">
    <source>
        <dbReference type="Proteomes" id="UP000023152"/>
    </source>
</evidence>
<dbReference type="Proteomes" id="UP000023152">
    <property type="component" value="Unassembled WGS sequence"/>
</dbReference>
<proteinExistence type="predicted"/>
<name>X6P079_RETFI</name>
<gene>
    <name evidence="1" type="ORF">RFI_05640</name>
</gene>
<dbReference type="EMBL" id="ASPP01004901">
    <property type="protein sequence ID" value="ETO31479.1"/>
    <property type="molecule type" value="Genomic_DNA"/>
</dbReference>
<dbReference type="AlphaFoldDB" id="X6P079"/>
<organism evidence="1 2">
    <name type="scientific">Reticulomyxa filosa</name>
    <dbReference type="NCBI Taxonomy" id="46433"/>
    <lineage>
        <taxon>Eukaryota</taxon>
        <taxon>Sar</taxon>
        <taxon>Rhizaria</taxon>
        <taxon>Retaria</taxon>
        <taxon>Foraminifera</taxon>
        <taxon>Monothalamids</taxon>
        <taxon>Reticulomyxidae</taxon>
        <taxon>Reticulomyxa</taxon>
    </lineage>
</organism>
<sequence>MQPFGSMTYSLEERVVFLPEGKNVWGYGKVTKVLDDNMYIVCFSSYTENEFVEEEVNLSVEEMMKPPLLKKNDEDLTKPLLYTLFNGSDDMQLERVFEAVNKALLERYLDILQAYDGEEYFEYNSCKNTANMMTLQILPFISMPTYIWKVPCLSCQQTMKDAQAKYSVLLVRFTRQWIFERIHFYRHGLLYDTLWYGKMACVLCSRFVCDNELVFSCSLQRHGLCFECYNAVICYFTSINALLHSLLNQWLNKDCINPIVTFVAGDIKLLKNVPNSLPWTETFAQESSSTREH</sequence>
<evidence type="ECO:0000313" key="1">
    <source>
        <dbReference type="EMBL" id="ETO31479.1"/>
    </source>
</evidence>
<accession>X6P079</accession>
<protein>
    <submittedName>
        <fullName evidence="1">Uncharacterized protein</fullName>
    </submittedName>
</protein>
<keyword evidence="2" id="KW-1185">Reference proteome</keyword>